<dbReference type="PANTHER" id="PTHR11875">
    <property type="entry name" value="TESTIS-SPECIFIC Y-ENCODED PROTEIN"/>
    <property type="match status" value="1"/>
</dbReference>
<gene>
    <name evidence="5" type="ORF">Tci_002027</name>
</gene>
<dbReference type="GO" id="GO:0000724">
    <property type="term" value="P:double-strand break repair via homologous recombination"/>
    <property type="evidence" value="ECO:0007669"/>
    <property type="project" value="UniProtKB-ARBA"/>
</dbReference>
<feature type="region of interest" description="Disordered" evidence="4">
    <location>
        <begin position="104"/>
        <end position="146"/>
    </location>
</feature>
<keyword evidence="2" id="KW-0143">Chaperone</keyword>
<evidence type="ECO:0000256" key="2">
    <source>
        <dbReference type="ARBA" id="ARBA00023186"/>
    </source>
</evidence>
<dbReference type="GO" id="GO:0042393">
    <property type="term" value="F:histone binding"/>
    <property type="evidence" value="ECO:0007669"/>
    <property type="project" value="UniProtKB-ARBA"/>
</dbReference>
<dbReference type="AlphaFoldDB" id="A0A699GJR4"/>
<dbReference type="Gene3D" id="3.30.1120.90">
    <property type="entry name" value="Nucleosome assembly protein"/>
    <property type="match status" value="1"/>
</dbReference>
<dbReference type="InterPro" id="IPR037231">
    <property type="entry name" value="NAP-like_sf"/>
</dbReference>
<feature type="compositionally biased region" description="Acidic residues" evidence="4">
    <location>
        <begin position="104"/>
        <end position="131"/>
    </location>
</feature>
<evidence type="ECO:0000313" key="5">
    <source>
        <dbReference type="EMBL" id="GEU30049.1"/>
    </source>
</evidence>
<proteinExistence type="inferred from homology"/>
<dbReference type="EMBL" id="BKCJ010000123">
    <property type="protein sequence ID" value="GEU30049.1"/>
    <property type="molecule type" value="Genomic_DNA"/>
</dbReference>
<reference evidence="5" key="1">
    <citation type="journal article" date="2019" name="Sci. Rep.">
        <title>Draft genome of Tanacetum cinerariifolium, the natural source of mosquito coil.</title>
        <authorList>
            <person name="Yamashiro T."/>
            <person name="Shiraishi A."/>
            <person name="Satake H."/>
            <person name="Nakayama K."/>
        </authorList>
    </citation>
    <scope>NUCLEOTIDE SEQUENCE</scope>
</reference>
<accession>A0A699GJR4</accession>
<comment type="similarity">
    <text evidence="1 3">Belongs to the nucleosome assembly protein (NAP) family.</text>
</comment>
<dbReference type="GO" id="GO:0005634">
    <property type="term" value="C:nucleus"/>
    <property type="evidence" value="ECO:0007669"/>
    <property type="project" value="InterPro"/>
</dbReference>
<sequence length="330" mass="37699">MIDDDEPILEKAIGTTIKWILGMCLTQKTLKKKILTKTEDCESFFNFFNPPQVPKDEEDIDEEEAQELQNQMEQDYEIVSTIKDKIIPHVISWFMGEAIKEDEFDGIEEEDDDEKMNDEDDDDGEEEDEEEGKSKRKTKTNPSKNSKMTCWKCGKTGYLKKVCRCVKVEQSHDEVYGCLKGGNGNSRGKRLSVSMVEEAWLSEKEEKRYLVKTLPLIMFRVEIRTFKDPFCLYDILKKHPVGDDTIANDVEKEKTPSVHANVMNTNIKDTESSIRESTSIRTGPVHNGGSILDVLKDMVRIGHSMGYNLEGCMKDIESIIGAQGVKEVFK</sequence>
<evidence type="ECO:0000256" key="3">
    <source>
        <dbReference type="RuleBase" id="RU003876"/>
    </source>
</evidence>
<dbReference type="InterPro" id="IPR002164">
    <property type="entry name" value="NAP_family"/>
</dbReference>
<dbReference type="SUPFAM" id="SSF143113">
    <property type="entry name" value="NAP-like"/>
    <property type="match status" value="1"/>
</dbReference>
<comment type="caution">
    <text evidence="5">The sequence shown here is derived from an EMBL/GenBank/DDBJ whole genome shotgun (WGS) entry which is preliminary data.</text>
</comment>
<name>A0A699GJR4_TANCI</name>
<dbReference type="Pfam" id="PF00956">
    <property type="entry name" value="NAP"/>
    <property type="match status" value="1"/>
</dbReference>
<evidence type="ECO:0000256" key="4">
    <source>
        <dbReference type="SAM" id="MobiDB-lite"/>
    </source>
</evidence>
<dbReference type="GO" id="GO:0006334">
    <property type="term" value="P:nucleosome assembly"/>
    <property type="evidence" value="ECO:0007669"/>
    <property type="project" value="InterPro"/>
</dbReference>
<evidence type="ECO:0000256" key="1">
    <source>
        <dbReference type="ARBA" id="ARBA00009947"/>
    </source>
</evidence>
<organism evidence="5">
    <name type="scientific">Tanacetum cinerariifolium</name>
    <name type="common">Dalmatian daisy</name>
    <name type="synonym">Chrysanthemum cinerariifolium</name>
    <dbReference type="NCBI Taxonomy" id="118510"/>
    <lineage>
        <taxon>Eukaryota</taxon>
        <taxon>Viridiplantae</taxon>
        <taxon>Streptophyta</taxon>
        <taxon>Embryophyta</taxon>
        <taxon>Tracheophyta</taxon>
        <taxon>Spermatophyta</taxon>
        <taxon>Magnoliopsida</taxon>
        <taxon>eudicotyledons</taxon>
        <taxon>Gunneridae</taxon>
        <taxon>Pentapetalae</taxon>
        <taxon>asterids</taxon>
        <taxon>campanulids</taxon>
        <taxon>Asterales</taxon>
        <taxon>Asteraceae</taxon>
        <taxon>Asteroideae</taxon>
        <taxon>Anthemideae</taxon>
        <taxon>Anthemidinae</taxon>
        <taxon>Tanacetum</taxon>
    </lineage>
</organism>
<protein>
    <submittedName>
        <fullName evidence="5">Nucleosome assembly protein 14-like</fullName>
    </submittedName>
</protein>